<protein>
    <submittedName>
        <fullName evidence="2">Uncharacterized protein</fullName>
    </submittedName>
</protein>
<accession>A0A7R9CWH2</accession>
<proteinExistence type="predicted"/>
<organism evidence="2">
    <name type="scientific">Timema poppense</name>
    <name type="common">Walking stick</name>
    <dbReference type="NCBI Taxonomy" id="170557"/>
    <lineage>
        <taxon>Eukaryota</taxon>
        <taxon>Metazoa</taxon>
        <taxon>Ecdysozoa</taxon>
        <taxon>Arthropoda</taxon>
        <taxon>Hexapoda</taxon>
        <taxon>Insecta</taxon>
        <taxon>Pterygota</taxon>
        <taxon>Neoptera</taxon>
        <taxon>Polyneoptera</taxon>
        <taxon>Phasmatodea</taxon>
        <taxon>Timematodea</taxon>
        <taxon>Timematoidea</taxon>
        <taxon>Timematidae</taxon>
        <taxon>Timema</taxon>
    </lineage>
</organism>
<dbReference type="AlphaFoldDB" id="A0A7R9CWH2"/>
<name>A0A7R9CWH2_TIMPO</name>
<evidence type="ECO:0000256" key="1">
    <source>
        <dbReference type="SAM" id="MobiDB-lite"/>
    </source>
</evidence>
<evidence type="ECO:0000313" key="2">
    <source>
        <dbReference type="EMBL" id="CAD7403341.1"/>
    </source>
</evidence>
<feature type="compositionally biased region" description="Polar residues" evidence="1">
    <location>
        <begin position="54"/>
        <end position="63"/>
    </location>
</feature>
<gene>
    <name evidence="2" type="ORF">TPSB3V08_LOCUS4000</name>
</gene>
<reference evidence="2" key="1">
    <citation type="submission" date="2020-11" db="EMBL/GenBank/DDBJ databases">
        <authorList>
            <person name="Tran Van P."/>
        </authorList>
    </citation>
    <scope>NUCLEOTIDE SEQUENCE</scope>
</reference>
<dbReference type="EMBL" id="OD001839">
    <property type="protein sequence ID" value="CAD7403341.1"/>
    <property type="molecule type" value="Genomic_DNA"/>
</dbReference>
<feature type="region of interest" description="Disordered" evidence="1">
    <location>
        <begin position="43"/>
        <end position="63"/>
    </location>
</feature>
<sequence length="63" mass="6694">MVSSSLVTHITEEALVKKGFVSPDDVLRLPRITESGAVKTPSISQAVKLPDSAPYQTASSSHQ</sequence>